<sequence length="260" mass="27533">MGLIEVEVRDAVATVRLNVPESMNALGVPMGREFDAAMADLWDNGDIRALIITGTGRAFSAGGDVQAFYDNRENPTGVMQETLEVLHAAVTKIIDAPFPTIAAINGVVAGAGMGVAMATDLAVAVDTAVFTMAYTGIGVSPDGSSTYFLPRYVGARRAMELILTNRVLSATEALEMGLVNEVVAEDDFDDAVQALARKLARGPTLAYVHARKLLRSSFGSTPYDQMDAEAASIMAASSTRDFTEGVSAFIEKRRPDFSGA</sequence>
<dbReference type="InterPro" id="IPR029045">
    <property type="entry name" value="ClpP/crotonase-like_dom_sf"/>
</dbReference>
<evidence type="ECO:0000313" key="3">
    <source>
        <dbReference type="EMBL" id="VAW08485.1"/>
    </source>
</evidence>
<evidence type="ECO:0000256" key="2">
    <source>
        <dbReference type="ARBA" id="ARBA00023239"/>
    </source>
</evidence>
<dbReference type="CDD" id="cd06558">
    <property type="entry name" value="crotonase-like"/>
    <property type="match status" value="1"/>
</dbReference>
<keyword evidence="2 3" id="KW-0456">Lyase</keyword>
<dbReference type="EC" id="4.2.1.17" evidence="3"/>
<protein>
    <submittedName>
        <fullName evidence="3">Enoyl-CoA hydratase</fullName>
        <ecNumber evidence="3">4.2.1.17</ecNumber>
    </submittedName>
</protein>
<dbReference type="PROSITE" id="PS00166">
    <property type="entry name" value="ENOYL_COA_HYDRATASE"/>
    <property type="match status" value="1"/>
</dbReference>
<dbReference type="AlphaFoldDB" id="A0A3B0SRJ4"/>
<dbReference type="InterPro" id="IPR018376">
    <property type="entry name" value="Enoyl-CoA_hyd/isom_CS"/>
</dbReference>
<comment type="similarity">
    <text evidence="1">Belongs to the enoyl-CoA hydratase/isomerase family.</text>
</comment>
<dbReference type="Gene3D" id="3.90.226.10">
    <property type="entry name" value="2-enoyl-CoA Hydratase, Chain A, domain 1"/>
    <property type="match status" value="1"/>
</dbReference>
<proteinExistence type="inferred from homology"/>
<organism evidence="3">
    <name type="scientific">hydrothermal vent metagenome</name>
    <dbReference type="NCBI Taxonomy" id="652676"/>
    <lineage>
        <taxon>unclassified sequences</taxon>
        <taxon>metagenomes</taxon>
        <taxon>ecological metagenomes</taxon>
    </lineage>
</organism>
<accession>A0A3B0SRJ4</accession>
<dbReference type="InterPro" id="IPR014748">
    <property type="entry name" value="Enoyl-CoA_hydra_C"/>
</dbReference>
<dbReference type="GO" id="GO:0004300">
    <property type="term" value="F:enoyl-CoA hydratase activity"/>
    <property type="evidence" value="ECO:0007669"/>
    <property type="project" value="UniProtKB-EC"/>
</dbReference>
<evidence type="ECO:0000256" key="1">
    <source>
        <dbReference type="ARBA" id="ARBA00005254"/>
    </source>
</evidence>
<dbReference type="GO" id="GO:0006635">
    <property type="term" value="P:fatty acid beta-oxidation"/>
    <property type="evidence" value="ECO:0007669"/>
    <property type="project" value="TreeGrafter"/>
</dbReference>
<dbReference type="Pfam" id="PF00378">
    <property type="entry name" value="ECH_1"/>
    <property type="match status" value="1"/>
</dbReference>
<dbReference type="InterPro" id="IPR001753">
    <property type="entry name" value="Enoyl-CoA_hydra/iso"/>
</dbReference>
<dbReference type="EMBL" id="UOEI01000607">
    <property type="protein sequence ID" value="VAW08485.1"/>
    <property type="molecule type" value="Genomic_DNA"/>
</dbReference>
<dbReference type="PANTHER" id="PTHR11941:SF133">
    <property type="entry name" value="1,2-EPOXYPHENYLACETYL-COA ISOMERASE"/>
    <property type="match status" value="1"/>
</dbReference>
<dbReference type="SUPFAM" id="SSF52096">
    <property type="entry name" value="ClpP/crotonase"/>
    <property type="match status" value="1"/>
</dbReference>
<dbReference type="PANTHER" id="PTHR11941">
    <property type="entry name" value="ENOYL-COA HYDRATASE-RELATED"/>
    <property type="match status" value="1"/>
</dbReference>
<gene>
    <name evidence="3" type="ORF">MNBD_ACTINO01-2374</name>
</gene>
<dbReference type="Gene3D" id="1.10.12.10">
    <property type="entry name" value="Lyase 2-enoyl-coa Hydratase, Chain A, domain 2"/>
    <property type="match status" value="1"/>
</dbReference>
<name>A0A3B0SRJ4_9ZZZZ</name>
<reference evidence="3" key="1">
    <citation type="submission" date="2018-06" db="EMBL/GenBank/DDBJ databases">
        <authorList>
            <person name="Zhirakovskaya E."/>
        </authorList>
    </citation>
    <scope>NUCLEOTIDE SEQUENCE</scope>
</reference>